<comment type="similarity">
    <text evidence="1 3">Belongs to the short-chain dehydrogenases/reductases (SDR) family.</text>
</comment>
<organism evidence="4 5">
    <name type="scientific">Nonomuraea bangladeshensis</name>
    <dbReference type="NCBI Taxonomy" id="404385"/>
    <lineage>
        <taxon>Bacteria</taxon>
        <taxon>Bacillati</taxon>
        <taxon>Actinomycetota</taxon>
        <taxon>Actinomycetes</taxon>
        <taxon>Streptosporangiales</taxon>
        <taxon>Streptosporangiaceae</taxon>
        <taxon>Nonomuraea</taxon>
    </lineage>
</organism>
<accession>A0ABV3HKQ9</accession>
<dbReference type="PRINTS" id="PR00081">
    <property type="entry name" value="GDHRDH"/>
</dbReference>
<dbReference type="InterPro" id="IPR036291">
    <property type="entry name" value="NAD(P)-bd_dom_sf"/>
</dbReference>
<dbReference type="CDD" id="cd05233">
    <property type="entry name" value="SDR_c"/>
    <property type="match status" value="1"/>
</dbReference>
<dbReference type="PANTHER" id="PTHR42760">
    <property type="entry name" value="SHORT-CHAIN DEHYDROGENASES/REDUCTASES FAMILY MEMBER"/>
    <property type="match status" value="1"/>
</dbReference>
<proteinExistence type="inferred from homology"/>
<evidence type="ECO:0000313" key="4">
    <source>
        <dbReference type="EMBL" id="MEV4293141.1"/>
    </source>
</evidence>
<dbReference type="PRINTS" id="PR00080">
    <property type="entry name" value="SDRFAMILY"/>
</dbReference>
<protein>
    <submittedName>
        <fullName evidence="4">SDR family NAD(P)-dependent oxidoreductase</fullName>
    </submittedName>
</protein>
<evidence type="ECO:0000256" key="1">
    <source>
        <dbReference type="ARBA" id="ARBA00006484"/>
    </source>
</evidence>
<dbReference type="Pfam" id="PF00106">
    <property type="entry name" value="adh_short"/>
    <property type="match status" value="1"/>
</dbReference>
<name>A0ABV3HKQ9_9ACTN</name>
<keyword evidence="2" id="KW-0560">Oxidoreductase</keyword>
<comment type="caution">
    <text evidence="4">The sequence shown here is derived from an EMBL/GenBank/DDBJ whole genome shotgun (WGS) entry which is preliminary data.</text>
</comment>
<dbReference type="SUPFAM" id="SSF51735">
    <property type="entry name" value="NAD(P)-binding Rossmann-fold domains"/>
    <property type="match status" value="1"/>
</dbReference>
<dbReference type="Proteomes" id="UP001552427">
    <property type="component" value="Unassembled WGS sequence"/>
</dbReference>
<dbReference type="PANTHER" id="PTHR42760:SF133">
    <property type="entry name" value="3-OXOACYL-[ACYL-CARRIER-PROTEIN] REDUCTASE"/>
    <property type="match status" value="1"/>
</dbReference>
<sequence>MPQTVDLTGQTAVVTGCSSGLGRRFAVTLAEHGASVVAVARRADRLGELADEIAAAGGACLPLAADLTDDDQLGGLLDAAEERFGTATILVNNAGIPDAQHATKMPVDLVDRVLGTNLRAPWLLSCDFARRLIAAGAGGRVVNVSSMGAYEYRGGGAALYSVTKAAVVRMTEVLAVEWAKFHINVNAIAPGAFASEMMDGMVRRIGGDPSRFFPRARMGDPRQLDSTLLYLVSPHSEFVTGTVVKVDDGQGAR</sequence>
<reference evidence="4 5" key="1">
    <citation type="submission" date="2024-06" db="EMBL/GenBank/DDBJ databases">
        <title>The Natural Products Discovery Center: Release of the First 8490 Sequenced Strains for Exploring Actinobacteria Biosynthetic Diversity.</title>
        <authorList>
            <person name="Kalkreuter E."/>
            <person name="Kautsar S.A."/>
            <person name="Yang D."/>
            <person name="Bader C.D."/>
            <person name="Teijaro C.N."/>
            <person name="Fluegel L."/>
            <person name="Davis C.M."/>
            <person name="Simpson J.R."/>
            <person name="Lauterbach L."/>
            <person name="Steele A.D."/>
            <person name="Gui C."/>
            <person name="Meng S."/>
            <person name="Li G."/>
            <person name="Viehrig K."/>
            <person name="Ye F."/>
            <person name="Su P."/>
            <person name="Kiefer A.F."/>
            <person name="Nichols A."/>
            <person name="Cepeda A.J."/>
            <person name="Yan W."/>
            <person name="Fan B."/>
            <person name="Jiang Y."/>
            <person name="Adhikari A."/>
            <person name="Zheng C.-J."/>
            <person name="Schuster L."/>
            <person name="Cowan T.M."/>
            <person name="Smanski M.J."/>
            <person name="Chevrette M.G."/>
            <person name="De Carvalho L.P.S."/>
            <person name="Shen B."/>
        </authorList>
    </citation>
    <scope>NUCLEOTIDE SEQUENCE [LARGE SCALE GENOMIC DNA]</scope>
    <source>
        <strain evidence="4 5">NPDC049574</strain>
    </source>
</reference>
<keyword evidence="5" id="KW-1185">Reference proteome</keyword>
<dbReference type="RefSeq" id="WP_364464361.1">
    <property type="nucleotide sequence ID" value="NZ_JBFARM010000027.1"/>
</dbReference>
<evidence type="ECO:0000256" key="2">
    <source>
        <dbReference type="ARBA" id="ARBA00023002"/>
    </source>
</evidence>
<dbReference type="EMBL" id="JBFARM010000027">
    <property type="protein sequence ID" value="MEV4293141.1"/>
    <property type="molecule type" value="Genomic_DNA"/>
</dbReference>
<dbReference type="InterPro" id="IPR002347">
    <property type="entry name" value="SDR_fam"/>
</dbReference>
<dbReference type="Gene3D" id="3.40.50.720">
    <property type="entry name" value="NAD(P)-binding Rossmann-like Domain"/>
    <property type="match status" value="1"/>
</dbReference>
<evidence type="ECO:0000256" key="3">
    <source>
        <dbReference type="RuleBase" id="RU000363"/>
    </source>
</evidence>
<gene>
    <name evidence="4" type="ORF">AB0K40_47205</name>
</gene>
<evidence type="ECO:0000313" key="5">
    <source>
        <dbReference type="Proteomes" id="UP001552427"/>
    </source>
</evidence>